<dbReference type="Gene3D" id="2.70.170.10">
    <property type="entry name" value="Neurotransmitter-gated ion-channel ligand-binding domain"/>
    <property type="match status" value="1"/>
</dbReference>
<feature type="transmembrane region" description="Helical" evidence="11">
    <location>
        <begin position="500"/>
        <end position="520"/>
    </location>
</feature>
<dbReference type="AlphaFoldDB" id="A0A811KYA5"/>
<evidence type="ECO:0000256" key="3">
    <source>
        <dbReference type="ARBA" id="ARBA00022448"/>
    </source>
</evidence>
<keyword evidence="9 11" id="KW-0472">Membrane</keyword>
<evidence type="ECO:0000256" key="2">
    <source>
        <dbReference type="ARBA" id="ARBA00004236"/>
    </source>
</evidence>
<keyword evidence="6 11" id="KW-0732">Signal</keyword>
<keyword evidence="8 11" id="KW-0406">Ion transport</keyword>
<evidence type="ECO:0008006" key="17">
    <source>
        <dbReference type="Google" id="ProtNLM"/>
    </source>
</evidence>
<dbReference type="InterPro" id="IPR036734">
    <property type="entry name" value="Neur_chan_lig-bd_sf"/>
</dbReference>
<dbReference type="GO" id="GO:0005886">
    <property type="term" value="C:plasma membrane"/>
    <property type="evidence" value="ECO:0007669"/>
    <property type="project" value="UniProtKB-SubCell"/>
</dbReference>
<dbReference type="GO" id="GO:0005230">
    <property type="term" value="F:extracellular ligand-gated monoatomic ion channel activity"/>
    <property type="evidence" value="ECO:0007669"/>
    <property type="project" value="InterPro"/>
</dbReference>
<dbReference type="Gene3D" id="1.20.58.390">
    <property type="entry name" value="Neurotransmitter-gated ion-channel transmembrane domain"/>
    <property type="match status" value="3"/>
</dbReference>
<dbReference type="PANTHER" id="PTHR18945">
    <property type="entry name" value="NEUROTRANSMITTER GATED ION CHANNEL"/>
    <property type="match status" value="1"/>
</dbReference>
<proteinExistence type="inferred from homology"/>
<evidence type="ECO:0000256" key="8">
    <source>
        <dbReference type="ARBA" id="ARBA00023065"/>
    </source>
</evidence>
<organism evidence="15 16">
    <name type="scientific">Bursaphelenchus okinawaensis</name>
    <dbReference type="NCBI Taxonomy" id="465554"/>
    <lineage>
        <taxon>Eukaryota</taxon>
        <taxon>Metazoa</taxon>
        <taxon>Ecdysozoa</taxon>
        <taxon>Nematoda</taxon>
        <taxon>Chromadorea</taxon>
        <taxon>Rhabditida</taxon>
        <taxon>Tylenchina</taxon>
        <taxon>Tylenchomorpha</taxon>
        <taxon>Aphelenchoidea</taxon>
        <taxon>Aphelenchoididae</taxon>
        <taxon>Bursaphelenchus</taxon>
    </lineage>
</organism>
<dbReference type="InterPro" id="IPR038050">
    <property type="entry name" value="Neuro_actylchol_rec"/>
</dbReference>
<evidence type="ECO:0000313" key="15">
    <source>
        <dbReference type="EMBL" id="CAD5221043.1"/>
    </source>
</evidence>
<dbReference type="InterPro" id="IPR006201">
    <property type="entry name" value="Neur_channel"/>
</dbReference>
<evidence type="ECO:0000259" key="14">
    <source>
        <dbReference type="Pfam" id="PF02932"/>
    </source>
</evidence>
<reference evidence="15" key="1">
    <citation type="submission" date="2020-09" db="EMBL/GenBank/DDBJ databases">
        <authorList>
            <person name="Kikuchi T."/>
        </authorList>
    </citation>
    <scope>NUCLEOTIDE SEQUENCE</scope>
    <source>
        <strain evidence="15">SH1</strain>
    </source>
</reference>
<keyword evidence="3 11" id="KW-0813">Transport</keyword>
<keyword evidence="16" id="KW-1185">Reference proteome</keyword>
<comment type="caution">
    <text evidence="11">Lacks conserved residue(s) required for the propagation of feature annotation.</text>
</comment>
<name>A0A811KYA5_9BILA</name>
<keyword evidence="10 11" id="KW-0407">Ion channel</keyword>
<evidence type="ECO:0000313" key="16">
    <source>
        <dbReference type="Proteomes" id="UP000614601"/>
    </source>
</evidence>
<dbReference type="EMBL" id="CAJFDH010000004">
    <property type="protein sequence ID" value="CAD5221043.1"/>
    <property type="molecule type" value="Genomic_DNA"/>
</dbReference>
<dbReference type="PRINTS" id="PR00253">
    <property type="entry name" value="GABAARECEPTR"/>
</dbReference>
<evidence type="ECO:0000256" key="6">
    <source>
        <dbReference type="ARBA" id="ARBA00022729"/>
    </source>
</evidence>
<dbReference type="Proteomes" id="UP000783686">
    <property type="component" value="Unassembled WGS sequence"/>
</dbReference>
<dbReference type="GO" id="GO:0004888">
    <property type="term" value="F:transmembrane signaling receptor activity"/>
    <property type="evidence" value="ECO:0007669"/>
    <property type="project" value="InterPro"/>
</dbReference>
<evidence type="ECO:0000256" key="12">
    <source>
        <dbReference type="SAM" id="MobiDB-lite"/>
    </source>
</evidence>
<evidence type="ECO:0000256" key="9">
    <source>
        <dbReference type="ARBA" id="ARBA00023136"/>
    </source>
</evidence>
<comment type="caution">
    <text evidence="15">The sequence shown here is derived from an EMBL/GenBank/DDBJ whole genome shotgun (WGS) entry which is preliminary data.</text>
</comment>
<dbReference type="Pfam" id="PF02932">
    <property type="entry name" value="Neur_chan_memb"/>
    <property type="match status" value="1"/>
</dbReference>
<evidence type="ECO:0000256" key="10">
    <source>
        <dbReference type="ARBA" id="ARBA00023303"/>
    </source>
</evidence>
<dbReference type="OrthoDB" id="8890589at2759"/>
<accession>A0A811KYA5</accession>
<dbReference type="SUPFAM" id="SSF90112">
    <property type="entry name" value="Neurotransmitter-gated ion-channel transmembrane pore"/>
    <property type="match status" value="1"/>
</dbReference>
<feature type="signal peptide" evidence="11">
    <location>
        <begin position="1"/>
        <end position="29"/>
    </location>
</feature>
<dbReference type="CDD" id="cd18987">
    <property type="entry name" value="LGIC_ECD_anion"/>
    <property type="match status" value="1"/>
</dbReference>
<dbReference type="InterPro" id="IPR018000">
    <property type="entry name" value="Neurotransmitter_ion_chnl_CS"/>
</dbReference>
<dbReference type="SUPFAM" id="SSF63712">
    <property type="entry name" value="Nicotinic receptor ligand binding domain-like"/>
    <property type="match status" value="1"/>
</dbReference>
<sequence>MATVRQRRAPWPALLLLISGCALLRLSWAKANSLHQRLQKNSHTPPVEPGQPLRVMIGIYVESIGKFQSTEMSFDADLYLYMNWKDPQLAHNEGEHILINDPKLREHIWMPDLYFSNSRSAKFHDVMVPNFSLFVAEDGSIAYSGRLTITVACNLNLVNYPMDRQKCQIRTLSYAYIANKVNITWFSKEPIRKNSAIGLPEFQIDEISPSYCDGTYRYAFMDHSYKEDRFSCLEVNIHLRRAIGYHLVQSFTPTALIVIISWVSFLDWIGLPQVSYAKALDLWFGVCMFFIFLNLLEFALVNSYMRQAEKYEKMVRTVSKRKRSSSGNIPTDEEDNMPSVKEPMVFNNRANGTMRARAPDSFYRNGSRSPGQFYPPFAYQNGGGSNHGCPPFPKPYYSQQNSFDMEMTSRFNRTPKSDSIFVPLDESSPTTRTTFVSEDDFGENGFGSRRGFPGSNYSQMVKRNRPTSQKREPVRNPIQQNEFIRTGFEYSRKGLTVDKYSRIAFPVAFLLFNIVYWWYYLWYLTEFPVE</sequence>
<evidence type="ECO:0000259" key="13">
    <source>
        <dbReference type="Pfam" id="PF02931"/>
    </source>
</evidence>
<dbReference type="InterPro" id="IPR006029">
    <property type="entry name" value="Neurotrans-gated_channel_TM"/>
</dbReference>
<dbReference type="PROSITE" id="PS51257">
    <property type="entry name" value="PROKAR_LIPOPROTEIN"/>
    <property type="match status" value="1"/>
</dbReference>
<comment type="subcellular location">
    <subcellularLocation>
        <location evidence="2">Cell membrane</location>
    </subcellularLocation>
    <subcellularLocation>
        <location evidence="1">Membrane</location>
        <topology evidence="1">Multi-pass membrane protein</topology>
    </subcellularLocation>
</comment>
<evidence type="ECO:0000256" key="1">
    <source>
        <dbReference type="ARBA" id="ARBA00004141"/>
    </source>
</evidence>
<dbReference type="InterPro" id="IPR036719">
    <property type="entry name" value="Neuro-gated_channel_TM_sf"/>
</dbReference>
<feature type="transmembrane region" description="Helical" evidence="11">
    <location>
        <begin position="282"/>
        <end position="304"/>
    </location>
</feature>
<evidence type="ECO:0000256" key="5">
    <source>
        <dbReference type="ARBA" id="ARBA00022692"/>
    </source>
</evidence>
<dbReference type="Proteomes" id="UP000614601">
    <property type="component" value="Unassembled WGS sequence"/>
</dbReference>
<dbReference type="Pfam" id="PF02931">
    <property type="entry name" value="Neur_chan_LBD"/>
    <property type="match status" value="1"/>
</dbReference>
<feature type="domain" description="Neurotransmitter-gated ion-channel transmembrane" evidence="14">
    <location>
        <begin position="271"/>
        <end position="517"/>
    </location>
</feature>
<keyword evidence="7 11" id="KW-1133">Transmembrane helix</keyword>
<feature type="region of interest" description="Disordered" evidence="12">
    <location>
        <begin position="452"/>
        <end position="474"/>
    </location>
</feature>
<feature type="domain" description="Neurotransmitter-gated ion-channel ligand-binding" evidence="13">
    <location>
        <begin position="40"/>
        <end position="242"/>
    </location>
</feature>
<evidence type="ECO:0000256" key="11">
    <source>
        <dbReference type="RuleBase" id="RU000687"/>
    </source>
</evidence>
<dbReference type="InterPro" id="IPR006028">
    <property type="entry name" value="GABAA/Glycine_rcpt"/>
</dbReference>
<keyword evidence="5 11" id="KW-0812">Transmembrane</keyword>
<gene>
    <name evidence="15" type="ORF">BOKJ2_LOCUS9247</name>
</gene>
<evidence type="ECO:0000256" key="4">
    <source>
        <dbReference type="ARBA" id="ARBA00022475"/>
    </source>
</evidence>
<keyword evidence="4" id="KW-1003">Cell membrane</keyword>
<protein>
    <recommendedName>
        <fullName evidence="17">Neur_chan_LBD domain-containing protein</fullName>
    </recommendedName>
</protein>
<dbReference type="PRINTS" id="PR00252">
    <property type="entry name" value="NRIONCHANNEL"/>
</dbReference>
<evidence type="ECO:0000256" key="7">
    <source>
        <dbReference type="ARBA" id="ARBA00022989"/>
    </source>
</evidence>
<feature type="chain" id="PRO_5036509618" description="Neur_chan_LBD domain-containing protein" evidence="11">
    <location>
        <begin position="30"/>
        <end position="530"/>
    </location>
</feature>
<comment type="similarity">
    <text evidence="11">Belongs to the ligand-gated ion channel (TC 1.A.9) family.</text>
</comment>
<dbReference type="PROSITE" id="PS00236">
    <property type="entry name" value="NEUROTR_ION_CHANNEL"/>
    <property type="match status" value="1"/>
</dbReference>
<dbReference type="InterPro" id="IPR006202">
    <property type="entry name" value="Neur_chan_lig-bd"/>
</dbReference>
<dbReference type="EMBL" id="CAJFCW020000004">
    <property type="protein sequence ID" value="CAG9114492.1"/>
    <property type="molecule type" value="Genomic_DNA"/>
</dbReference>